<dbReference type="OrthoDB" id="9810372at2"/>
<evidence type="ECO:0000313" key="10">
    <source>
        <dbReference type="EMBL" id="TQN27715.1"/>
    </source>
</evidence>
<dbReference type="EC" id="2.7.1.2" evidence="2"/>
<feature type="region of interest" description="Disordered" evidence="9">
    <location>
        <begin position="329"/>
        <end position="360"/>
    </location>
</feature>
<dbReference type="AlphaFoldDB" id="A0A543N7A5"/>
<dbReference type="Proteomes" id="UP000317422">
    <property type="component" value="Unassembled WGS sequence"/>
</dbReference>
<dbReference type="InterPro" id="IPR043129">
    <property type="entry name" value="ATPase_NBD"/>
</dbReference>
<dbReference type="GO" id="GO:0004340">
    <property type="term" value="F:glucokinase activity"/>
    <property type="evidence" value="ECO:0007669"/>
    <property type="project" value="UniProtKB-EC"/>
</dbReference>
<dbReference type="PROSITE" id="PS01125">
    <property type="entry name" value="ROK"/>
    <property type="match status" value="1"/>
</dbReference>
<dbReference type="GO" id="GO:0006096">
    <property type="term" value="P:glycolytic process"/>
    <property type="evidence" value="ECO:0007669"/>
    <property type="project" value="InterPro"/>
</dbReference>
<dbReference type="PANTHER" id="PTHR18964">
    <property type="entry name" value="ROK (REPRESSOR, ORF, KINASE) FAMILY"/>
    <property type="match status" value="1"/>
</dbReference>
<evidence type="ECO:0000256" key="7">
    <source>
        <dbReference type="ARBA" id="ARBA00022840"/>
    </source>
</evidence>
<reference evidence="10 11" key="1">
    <citation type="submission" date="2019-06" db="EMBL/GenBank/DDBJ databases">
        <title>Sequencing the genomes of 1000 actinobacteria strains.</title>
        <authorList>
            <person name="Klenk H.-P."/>
        </authorList>
    </citation>
    <scope>NUCLEOTIDE SEQUENCE [LARGE SCALE GENOMIC DNA]</scope>
    <source>
        <strain evidence="10 11">DSM 45015</strain>
    </source>
</reference>
<dbReference type="InterPro" id="IPR004654">
    <property type="entry name" value="ROK_glcA"/>
</dbReference>
<dbReference type="NCBIfam" id="TIGR00744">
    <property type="entry name" value="ROK_glcA_fam"/>
    <property type="match status" value="1"/>
</dbReference>
<evidence type="ECO:0000256" key="4">
    <source>
        <dbReference type="ARBA" id="ARBA00022679"/>
    </source>
</evidence>
<dbReference type="Gene3D" id="3.30.420.40">
    <property type="match status" value="2"/>
</dbReference>
<accession>A0A543N7A5</accession>
<feature type="compositionally biased region" description="Basic residues" evidence="9">
    <location>
        <begin position="330"/>
        <end position="339"/>
    </location>
</feature>
<dbReference type="InterPro" id="IPR000600">
    <property type="entry name" value="ROK"/>
</dbReference>
<keyword evidence="11" id="KW-1185">Reference proteome</keyword>
<sequence length="360" mass="36729">MAVARGPGSYRRGLTVGVDVGGSKIAAGVVTPAGRVVERRRTRTPERSTRPAVVEDAIVGLVTELAAAHPVNAVGVGAAGFVDEWRSTVLFAPHLAWRGEGLRAALRERLGLPVVVENDANASAWAEMCVGAGRGVGDAVVVNLGTGIGGAVVAGGALYRGRYGIAGEFGHMTVVAGGYRCECGNRGCWEQYASGNAVTREARGLVRSGSPLAHRLSAAVGGDASLVTGPLVSELAADGDQACAELLEEAGGWLGAGLANLAAAFDPELFVVGGGVSEAGEVLLGSARSAFRRNLTGRGHRPLAGVVAAELGNEAGVVGAADLARDALPRRRQGRRRSRLVPPVVRMRRGAGESPGVTDN</sequence>
<dbReference type="RefSeq" id="WP_141926135.1">
    <property type="nucleotide sequence ID" value="NZ_VFQC01000003.1"/>
</dbReference>
<dbReference type="EMBL" id="VFQC01000003">
    <property type="protein sequence ID" value="TQN27715.1"/>
    <property type="molecule type" value="Genomic_DNA"/>
</dbReference>
<evidence type="ECO:0000256" key="3">
    <source>
        <dbReference type="ARBA" id="ARBA00014701"/>
    </source>
</evidence>
<protein>
    <recommendedName>
        <fullName evidence="3">Glucokinase</fullName>
        <ecNumber evidence="2">2.7.1.2</ecNumber>
    </recommendedName>
    <alternativeName>
        <fullName evidence="8">Glucose kinase</fullName>
    </alternativeName>
</protein>
<keyword evidence="6 10" id="KW-0418">Kinase</keyword>
<proteinExistence type="inferred from homology"/>
<evidence type="ECO:0000256" key="5">
    <source>
        <dbReference type="ARBA" id="ARBA00022741"/>
    </source>
</evidence>
<keyword evidence="4" id="KW-0808">Transferase</keyword>
<dbReference type="Pfam" id="PF00480">
    <property type="entry name" value="ROK"/>
    <property type="match status" value="1"/>
</dbReference>
<gene>
    <name evidence="10" type="ORF">FHX37_4444</name>
</gene>
<dbReference type="InterPro" id="IPR049874">
    <property type="entry name" value="ROK_cs"/>
</dbReference>
<keyword evidence="7" id="KW-0067">ATP-binding</keyword>
<keyword evidence="5" id="KW-0547">Nucleotide-binding</keyword>
<name>A0A543N7A5_9ACTN</name>
<comment type="caution">
    <text evidence="10">The sequence shown here is derived from an EMBL/GenBank/DDBJ whole genome shotgun (WGS) entry which is preliminary data.</text>
</comment>
<evidence type="ECO:0000313" key="11">
    <source>
        <dbReference type="Proteomes" id="UP000317422"/>
    </source>
</evidence>
<dbReference type="SUPFAM" id="SSF53067">
    <property type="entry name" value="Actin-like ATPase domain"/>
    <property type="match status" value="1"/>
</dbReference>
<dbReference type="GO" id="GO:0005737">
    <property type="term" value="C:cytoplasm"/>
    <property type="evidence" value="ECO:0007669"/>
    <property type="project" value="InterPro"/>
</dbReference>
<dbReference type="GO" id="GO:0005524">
    <property type="term" value="F:ATP binding"/>
    <property type="evidence" value="ECO:0007669"/>
    <property type="project" value="UniProtKB-KW"/>
</dbReference>
<evidence type="ECO:0000256" key="1">
    <source>
        <dbReference type="ARBA" id="ARBA00006479"/>
    </source>
</evidence>
<evidence type="ECO:0000256" key="2">
    <source>
        <dbReference type="ARBA" id="ARBA00012323"/>
    </source>
</evidence>
<evidence type="ECO:0000256" key="8">
    <source>
        <dbReference type="ARBA" id="ARBA00032386"/>
    </source>
</evidence>
<organism evidence="10 11">
    <name type="scientific">Haloactinospora alba</name>
    <dbReference type="NCBI Taxonomy" id="405555"/>
    <lineage>
        <taxon>Bacteria</taxon>
        <taxon>Bacillati</taxon>
        <taxon>Actinomycetota</taxon>
        <taxon>Actinomycetes</taxon>
        <taxon>Streptosporangiales</taxon>
        <taxon>Nocardiopsidaceae</taxon>
        <taxon>Haloactinospora</taxon>
    </lineage>
</organism>
<dbReference type="PANTHER" id="PTHR18964:SF173">
    <property type="entry name" value="GLUCOKINASE"/>
    <property type="match status" value="1"/>
</dbReference>
<evidence type="ECO:0000256" key="9">
    <source>
        <dbReference type="SAM" id="MobiDB-lite"/>
    </source>
</evidence>
<comment type="similarity">
    <text evidence="1">Belongs to the ROK (NagC/XylR) family.</text>
</comment>
<evidence type="ECO:0000256" key="6">
    <source>
        <dbReference type="ARBA" id="ARBA00022777"/>
    </source>
</evidence>